<comment type="caution">
    <text evidence="2">The sequence shown here is derived from an EMBL/GenBank/DDBJ whole genome shotgun (WGS) entry which is preliminary data.</text>
</comment>
<dbReference type="Pfam" id="PF12697">
    <property type="entry name" value="Abhydrolase_6"/>
    <property type="match status" value="1"/>
</dbReference>
<evidence type="ECO:0000313" key="2">
    <source>
        <dbReference type="EMBL" id="MBS7663605.1"/>
    </source>
</evidence>
<dbReference type="PANTHER" id="PTHR43798">
    <property type="entry name" value="MONOACYLGLYCEROL LIPASE"/>
    <property type="match status" value="1"/>
</dbReference>
<name>A0ABS5Q4V3_9PSED</name>
<dbReference type="RefSeq" id="WP_213640987.1">
    <property type="nucleotide sequence ID" value="NZ_JADPMV010000002.1"/>
</dbReference>
<dbReference type="PRINTS" id="PR00412">
    <property type="entry name" value="EPOXHYDRLASE"/>
</dbReference>
<dbReference type="InterPro" id="IPR050266">
    <property type="entry name" value="AB_hydrolase_sf"/>
</dbReference>
<keyword evidence="2" id="KW-0378">Hydrolase</keyword>
<keyword evidence="3" id="KW-1185">Reference proteome</keyword>
<protein>
    <submittedName>
        <fullName evidence="2">Alpha/beta fold hydrolase</fullName>
    </submittedName>
</protein>
<dbReference type="EMBL" id="JADPMV010000002">
    <property type="protein sequence ID" value="MBS7663605.1"/>
    <property type="molecule type" value="Genomic_DNA"/>
</dbReference>
<dbReference type="GO" id="GO:0016787">
    <property type="term" value="F:hydrolase activity"/>
    <property type="evidence" value="ECO:0007669"/>
    <property type="project" value="UniProtKB-KW"/>
</dbReference>
<proteinExistence type="predicted"/>
<dbReference type="SUPFAM" id="SSF53474">
    <property type="entry name" value="alpha/beta-Hydrolases"/>
    <property type="match status" value="1"/>
</dbReference>
<dbReference type="InterPro" id="IPR029058">
    <property type="entry name" value="AB_hydrolase_fold"/>
</dbReference>
<dbReference type="InterPro" id="IPR000073">
    <property type="entry name" value="AB_hydrolase_1"/>
</dbReference>
<dbReference type="Gene3D" id="3.40.50.1820">
    <property type="entry name" value="alpha/beta hydrolase"/>
    <property type="match status" value="1"/>
</dbReference>
<organism evidence="2 3">
    <name type="scientific">Pseudomonas lalucatii</name>
    <dbReference type="NCBI Taxonomy" id="1424203"/>
    <lineage>
        <taxon>Bacteria</taxon>
        <taxon>Pseudomonadati</taxon>
        <taxon>Pseudomonadota</taxon>
        <taxon>Gammaproteobacteria</taxon>
        <taxon>Pseudomonadales</taxon>
        <taxon>Pseudomonadaceae</taxon>
        <taxon>Pseudomonas</taxon>
    </lineage>
</organism>
<sequence>MKTLPTFHHEITGKAGAPWLTFIPGIGNDADFWADQAKALSQHFRVLRFDPWGHGRSPEPPHDCRFDDIRDGVVQLWDQLGITRSGVVGLGFGGSLALALGLAYPARVERIAAFCCRPRQPDDRRDFWQARCEAAQVQGMDKLADITVDRWLSAAFRADHPQVDQLLRRMMKGTTLAGYLAYVRAFIEMDFSAQFAELQVPTLLVAGEHDHGGGPVADMQAMNRQNPYTTLAVLEGVGHICNHEAPAEVERLLRQFFLD</sequence>
<dbReference type="InterPro" id="IPR000639">
    <property type="entry name" value="Epox_hydrolase-like"/>
</dbReference>
<accession>A0ABS5Q4V3</accession>
<reference evidence="2 3" key="1">
    <citation type="journal article" date="2021" name="Syst. Appl. Microbiol.">
        <title>Pseudomonas lalucatii sp. nov. isolated from Vallgornera, a karstic cave in Mallorca, Western Mediterranean.</title>
        <authorList>
            <person name="Busquets A."/>
            <person name="Mulet M."/>
            <person name="Gomila M."/>
            <person name="Garcia-Valdes E."/>
        </authorList>
    </citation>
    <scope>NUCLEOTIDE SEQUENCE [LARGE SCALE GENOMIC DNA]</scope>
    <source>
        <strain evidence="2 3">R1b54</strain>
    </source>
</reference>
<evidence type="ECO:0000313" key="3">
    <source>
        <dbReference type="Proteomes" id="UP001196601"/>
    </source>
</evidence>
<dbReference type="PRINTS" id="PR00111">
    <property type="entry name" value="ABHYDROLASE"/>
</dbReference>
<gene>
    <name evidence="2" type="ORF">I0D00_16895</name>
</gene>
<dbReference type="Proteomes" id="UP001196601">
    <property type="component" value="Unassembled WGS sequence"/>
</dbReference>
<feature type="domain" description="AB hydrolase-1" evidence="1">
    <location>
        <begin position="22"/>
        <end position="251"/>
    </location>
</feature>
<evidence type="ECO:0000259" key="1">
    <source>
        <dbReference type="Pfam" id="PF12697"/>
    </source>
</evidence>